<feature type="active site" description="Charge relay system" evidence="3">
    <location>
        <position position="338"/>
    </location>
</feature>
<feature type="domain" description="Partial AB-hydrolase lipase" evidence="4">
    <location>
        <begin position="34"/>
        <end position="92"/>
    </location>
</feature>
<feature type="active site" description="Nucleophile" evidence="3">
    <location>
        <position position="168"/>
    </location>
</feature>
<evidence type="ECO:0000256" key="1">
    <source>
        <dbReference type="ARBA" id="ARBA00010701"/>
    </source>
</evidence>
<name>A0A8K0H0G1_9ROSA</name>
<dbReference type="Proteomes" id="UP000796880">
    <property type="component" value="Unassembled WGS sequence"/>
</dbReference>
<dbReference type="InterPro" id="IPR025483">
    <property type="entry name" value="Lipase_euk"/>
</dbReference>
<dbReference type="GO" id="GO:0016788">
    <property type="term" value="F:hydrolase activity, acting on ester bonds"/>
    <property type="evidence" value="ECO:0007669"/>
    <property type="project" value="InterPro"/>
</dbReference>
<dbReference type="EMBL" id="VOIH02000006">
    <property type="protein sequence ID" value="KAF3443380.1"/>
    <property type="molecule type" value="Genomic_DNA"/>
</dbReference>
<gene>
    <name evidence="5" type="ORF">FNV43_RR13062</name>
</gene>
<sequence length="395" mass="43719">MKLVVGTAMAARTKLPATAFSSSSAGDNFSICKSMVEIQGYTCQEHKVTTKDGYILGLQRIPVGRSANNKTSNSPPVLLQHGVLVDAVSWLLGSPNESLAFMLADSGFDVWLSNTRGTAASRGHTSLGPQDPAYWEWSWDELVDIDLPALFQYVQNQTGQRLHYVGHSLGTLTAFAAFSENKLLNMLRSSALLSPVAYLGQMPSLLARTIAETFLAEDLYLLGAREFIPRGNDVAKLLDFACNKLRVSCFDILSLLTGPNCCIKNSTLNAFLEHEPQSTATKNVMHLSQMIRKRTIAKYDYGNLAENMKHYGQSTPPTYNMKSIPKNLSLFLSYGGKDTLSDVNDVQVLLDDLRNHDADKLVVQYRQEYAHVDFIIGSNAHQVVYDPLIAFFKLH</sequence>
<dbReference type="Pfam" id="PF04083">
    <property type="entry name" value="Abhydro_lipase"/>
    <property type="match status" value="1"/>
</dbReference>
<keyword evidence="2" id="KW-0442">Lipid degradation</keyword>
<keyword evidence="2" id="KW-0378">Hydrolase</keyword>
<dbReference type="PANTHER" id="PTHR11005">
    <property type="entry name" value="LYSOSOMAL ACID LIPASE-RELATED"/>
    <property type="match status" value="1"/>
</dbReference>
<accession>A0A8K0H0G1</accession>
<comment type="caution">
    <text evidence="5">The sequence shown here is derived from an EMBL/GenBank/DDBJ whole genome shotgun (WGS) entry which is preliminary data.</text>
</comment>
<reference evidence="5" key="1">
    <citation type="submission" date="2020-03" db="EMBL/GenBank/DDBJ databases">
        <title>A high-quality chromosome-level genome assembly of a woody plant with both climbing and erect habits, Rhamnella rubrinervis.</title>
        <authorList>
            <person name="Lu Z."/>
            <person name="Yang Y."/>
            <person name="Zhu X."/>
            <person name="Sun Y."/>
        </authorList>
    </citation>
    <scope>NUCLEOTIDE SEQUENCE</scope>
    <source>
        <strain evidence="5">BYM</strain>
        <tissue evidence="5">Leaf</tissue>
    </source>
</reference>
<proteinExistence type="inferred from homology"/>
<dbReference type="FunFam" id="3.40.50.1820:FF:000126">
    <property type="entry name" value="Lipase"/>
    <property type="match status" value="1"/>
</dbReference>
<dbReference type="AlphaFoldDB" id="A0A8K0H0G1"/>
<dbReference type="Gene3D" id="3.40.50.1820">
    <property type="entry name" value="alpha/beta hydrolase"/>
    <property type="match status" value="1"/>
</dbReference>
<evidence type="ECO:0000313" key="6">
    <source>
        <dbReference type="Proteomes" id="UP000796880"/>
    </source>
</evidence>
<dbReference type="InterPro" id="IPR006693">
    <property type="entry name" value="AB_hydrolase_lipase"/>
</dbReference>
<evidence type="ECO:0000256" key="2">
    <source>
        <dbReference type="PIRNR" id="PIRNR000862"/>
    </source>
</evidence>
<dbReference type="SUPFAM" id="SSF53474">
    <property type="entry name" value="alpha/beta-Hydrolases"/>
    <property type="match status" value="1"/>
</dbReference>
<evidence type="ECO:0000259" key="4">
    <source>
        <dbReference type="Pfam" id="PF04083"/>
    </source>
</evidence>
<feature type="active site" description="Charge relay system" evidence="3">
    <location>
        <position position="371"/>
    </location>
</feature>
<keyword evidence="6" id="KW-1185">Reference proteome</keyword>
<evidence type="ECO:0000313" key="5">
    <source>
        <dbReference type="EMBL" id="KAF3443380.1"/>
    </source>
</evidence>
<keyword evidence="2" id="KW-0443">Lipid metabolism</keyword>
<organism evidence="5 6">
    <name type="scientific">Rhamnella rubrinervis</name>
    <dbReference type="NCBI Taxonomy" id="2594499"/>
    <lineage>
        <taxon>Eukaryota</taxon>
        <taxon>Viridiplantae</taxon>
        <taxon>Streptophyta</taxon>
        <taxon>Embryophyta</taxon>
        <taxon>Tracheophyta</taxon>
        <taxon>Spermatophyta</taxon>
        <taxon>Magnoliopsida</taxon>
        <taxon>eudicotyledons</taxon>
        <taxon>Gunneridae</taxon>
        <taxon>Pentapetalae</taxon>
        <taxon>rosids</taxon>
        <taxon>fabids</taxon>
        <taxon>Rosales</taxon>
        <taxon>Rhamnaceae</taxon>
        <taxon>rhamnoid group</taxon>
        <taxon>Rhamneae</taxon>
        <taxon>Rhamnella</taxon>
    </lineage>
</organism>
<dbReference type="PIRSF" id="PIRSF000862">
    <property type="entry name" value="Steryl_ester_lip"/>
    <property type="match status" value="1"/>
</dbReference>
<protein>
    <recommendedName>
        <fullName evidence="2">Lipase</fullName>
    </recommendedName>
</protein>
<dbReference type="GO" id="GO:0016042">
    <property type="term" value="P:lipid catabolic process"/>
    <property type="evidence" value="ECO:0007669"/>
    <property type="project" value="UniProtKB-KW"/>
</dbReference>
<comment type="similarity">
    <text evidence="1 2">Belongs to the AB hydrolase superfamily. Lipase family.</text>
</comment>
<dbReference type="OrthoDB" id="9974421at2759"/>
<evidence type="ECO:0000256" key="3">
    <source>
        <dbReference type="PIRSR" id="PIRSR000862-1"/>
    </source>
</evidence>
<dbReference type="InterPro" id="IPR029058">
    <property type="entry name" value="AB_hydrolase_fold"/>
</dbReference>